<protein>
    <submittedName>
        <fullName evidence="1">Uncharacterized protein</fullName>
    </submittedName>
</protein>
<evidence type="ECO:0000313" key="1">
    <source>
        <dbReference type="EMBL" id="DAD94753.1"/>
    </source>
</evidence>
<dbReference type="EMBL" id="BK015181">
    <property type="protein sequence ID" value="DAD94753.1"/>
    <property type="molecule type" value="Genomic_DNA"/>
</dbReference>
<proteinExistence type="predicted"/>
<reference evidence="1" key="1">
    <citation type="journal article" date="2021" name="Proc. Natl. Acad. Sci. U.S.A.">
        <title>A Catalog of Tens of Thousands of Viruses from Human Metagenomes Reveals Hidden Associations with Chronic Diseases.</title>
        <authorList>
            <person name="Tisza M.J."/>
            <person name="Buck C.B."/>
        </authorList>
    </citation>
    <scope>NUCLEOTIDE SEQUENCE</scope>
    <source>
        <strain evidence="1">CtK0l2</strain>
    </source>
</reference>
<sequence>MDACIALHDLNDNKIKLMAQRNEALLACDIPKFLGRLFRGISCVYKNMILQLCWIIKNICCIYSRTKVIDDNNKCINQKQEKMVQGMKDLQAQMNKILELYNQYATTKIVVADSSFEGLVATLEALPEEEL</sequence>
<organism evidence="1">
    <name type="scientific">Siphoviridae sp. ctK0l2</name>
    <dbReference type="NCBI Taxonomy" id="2826243"/>
    <lineage>
        <taxon>Viruses</taxon>
        <taxon>Duplodnaviria</taxon>
        <taxon>Heunggongvirae</taxon>
        <taxon>Uroviricota</taxon>
        <taxon>Caudoviricetes</taxon>
    </lineage>
</organism>
<accession>A0A8S5NJ90</accession>
<name>A0A8S5NJ90_9CAUD</name>